<dbReference type="EMBL" id="JBHSAQ010000003">
    <property type="protein sequence ID" value="MFC3958260.1"/>
    <property type="molecule type" value="Genomic_DNA"/>
</dbReference>
<evidence type="ECO:0000313" key="5">
    <source>
        <dbReference type="Proteomes" id="UP001595846"/>
    </source>
</evidence>
<accession>A0ABD5NN11</accession>
<protein>
    <submittedName>
        <fullName evidence="4">GNAT family N-acetyltransferase</fullName>
        <ecNumber evidence="4">2.3.1.-</ecNumber>
    </submittedName>
</protein>
<evidence type="ECO:0000313" key="4">
    <source>
        <dbReference type="EMBL" id="MFC3958260.1"/>
    </source>
</evidence>
<keyword evidence="5" id="KW-1185">Reference proteome</keyword>
<reference evidence="4 5" key="1">
    <citation type="journal article" date="2019" name="Int. J. Syst. Evol. Microbiol.">
        <title>The Global Catalogue of Microorganisms (GCM) 10K type strain sequencing project: providing services to taxonomists for standard genome sequencing and annotation.</title>
        <authorList>
            <consortium name="The Broad Institute Genomics Platform"/>
            <consortium name="The Broad Institute Genome Sequencing Center for Infectious Disease"/>
            <person name="Wu L."/>
            <person name="Ma J."/>
        </authorList>
    </citation>
    <scope>NUCLEOTIDE SEQUENCE [LARGE SCALE GENOMIC DNA]</scope>
    <source>
        <strain evidence="4 5">IBRC-M 10256</strain>
    </source>
</reference>
<dbReference type="EC" id="2.3.1.-" evidence="4"/>
<dbReference type="Proteomes" id="UP001595846">
    <property type="component" value="Unassembled WGS sequence"/>
</dbReference>
<keyword evidence="2 4" id="KW-0012">Acyltransferase</keyword>
<dbReference type="InterPro" id="IPR000182">
    <property type="entry name" value="GNAT_dom"/>
</dbReference>
<dbReference type="GO" id="GO:0016746">
    <property type="term" value="F:acyltransferase activity"/>
    <property type="evidence" value="ECO:0007669"/>
    <property type="project" value="UniProtKB-KW"/>
</dbReference>
<dbReference type="SUPFAM" id="SSF55729">
    <property type="entry name" value="Acyl-CoA N-acyltransferases (Nat)"/>
    <property type="match status" value="1"/>
</dbReference>
<dbReference type="InterPro" id="IPR050832">
    <property type="entry name" value="Bact_Acetyltransf"/>
</dbReference>
<gene>
    <name evidence="4" type="ORF">ACFOUR_07745</name>
</gene>
<dbReference type="RefSeq" id="WP_256531390.1">
    <property type="nucleotide sequence ID" value="NZ_CP101824.1"/>
</dbReference>
<evidence type="ECO:0000256" key="1">
    <source>
        <dbReference type="ARBA" id="ARBA00022679"/>
    </source>
</evidence>
<dbReference type="AlphaFoldDB" id="A0ABD5NN11"/>
<dbReference type="InterPro" id="IPR016181">
    <property type="entry name" value="Acyl_CoA_acyltransferase"/>
</dbReference>
<proteinExistence type="predicted"/>
<comment type="caution">
    <text evidence="4">The sequence shown here is derived from an EMBL/GenBank/DDBJ whole genome shotgun (WGS) entry which is preliminary data.</text>
</comment>
<organism evidence="4 5">
    <name type="scientific">Halovivax cerinus</name>
    <dbReference type="NCBI Taxonomy" id="1487865"/>
    <lineage>
        <taxon>Archaea</taxon>
        <taxon>Methanobacteriati</taxon>
        <taxon>Methanobacteriota</taxon>
        <taxon>Stenosarchaea group</taxon>
        <taxon>Halobacteria</taxon>
        <taxon>Halobacteriales</taxon>
        <taxon>Natrialbaceae</taxon>
        <taxon>Halovivax</taxon>
    </lineage>
</organism>
<dbReference type="PROSITE" id="PS51186">
    <property type="entry name" value="GNAT"/>
    <property type="match status" value="1"/>
</dbReference>
<dbReference type="PANTHER" id="PTHR43877">
    <property type="entry name" value="AMINOALKYLPHOSPHONATE N-ACETYLTRANSFERASE-RELATED-RELATED"/>
    <property type="match status" value="1"/>
</dbReference>
<feature type="domain" description="N-acetyltransferase" evidence="3">
    <location>
        <begin position="7"/>
        <end position="174"/>
    </location>
</feature>
<dbReference type="Gene3D" id="3.40.630.30">
    <property type="match status" value="1"/>
</dbReference>
<keyword evidence="1 4" id="KW-0808">Transferase</keyword>
<evidence type="ECO:0000256" key="2">
    <source>
        <dbReference type="ARBA" id="ARBA00023315"/>
    </source>
</evidence>
<evidence type="ECO:0000259" key="3">
    <source>
        <dbReference type="PROSITE" id="PS51186"/>
    </source>
</evidence>
<dbReference type="GeneID" id="73904125"/>
<dbReference type="CDD" id="cd04301">
    <property type="entry name" value="NAT_SF"/>
    <property type="match status" value="1"/>
</dbReference>
<sequence>MPRNDRPVIEPATPDDVDVVVECWLRLAAEQREHGSAVSVEENRQAISHLLSAHQSAGGLIVARRPGSDASSETGSIVGFATVTIETQTIAFDETRGLLSNIWVRPDHRGQGIGGELLEAAETALAERGADVCRLEVLEANERARAFYDDHGYETRRRVLERSLDGKDKSDTHSKGDR</sequence>
<dbReference type="Pfam" id="PF00583">
    <property type="entry name" value="Acetyltransf_1"/>
    <property type="match status" value="1"/>
</dbReference>
<name>A0ABD5NN11_9EURY</name>